<protein>
    <submittedName>
        <fullName evidence="2">Unannotated protein</fullName>
    </submittedName>
</protein>
<feature type="compositionally biased region" description="Polar residues" evidence="1">
    <location>
        <begin position="176"/>
        <end position="193"/>
    </location>
</feature>
<evidence type="ECO:0000256" key="1">
    <source>
        <dbReference type="SAM" id="MobiDB-lite"/>
    </source>
</evidence>
<reference evidence="2" key="1">
    <citation type="submission" date="2020-05" db="EMBL/GenBank/DDBJ databases">
        <authorList>
            <person name="Chiriac C."/>
            <person name="Salcher M."/>
            <person name="Ghai R."/>
            <person name="Kavagutti S V."/>
        </authorList>
    </citation>
    <scope>NUCLEOTIDE SEQUENCE</scope>
</reference>
<accession>A0A6J7H997</accession>
<feature type="compositionally biased region" description="Low complexity" evidence="1">
    <location>
        <begin position="70"/>
        <end position="98"/>
    </location>
</feature>
<sequence length="229" mass="23106">MSPIKVFAATALSIGLVAAAGIAGFAVVNSSSTSAATDSITLLANESSTGQAPFYQPGELPAVMTVDQGQATGSTSAESSAQSTSTSIATTQPSPSATVRETARATASEITALQARSAVLAQVSGTVVSTTEVTRKGYESFAIKVNLTDGSTATGYVDKKSGVVFDWDVVGAPATVGNTSGSTGTAPVAPQTTAHKEDDKNDSHKEDTHKSESKPSGTTSSHDRDGDDD</sequence>
<proteinExistence type="predicted"/>
<feature type="region of interest" description="Disordered" evidence="1">
    <location>
        <begin position="69"/>
        <end position="98"/>
    </location>
</feature>
<organism evidence="2">
    <name type="scientific">freshwater metagenome</name>
    <dbReference type="NCBI Taxonomy" id="449393"/>
    <lineage>
        <taxon>unclassified sequences</taxon>
        <taxon>metagenomes</taxon>
        <taxon>ecological metagenomes</taxon>
    </lineage>
</organism>
<name>A0A6J7H997_9ZZZZ</name>
<evidence type="ECO:0000313" key="2">
    <source>
        <dbReference type="EMBL" id="CAB4913125.1"/>
    </source>
</evidence>
<dbReference type="AlphaFoldDB" id="A0A6J7H997"/>
<gene>
    <name evidence="2" type="ORF">UFOPK3495_01710</name>
    <name evidence="3" type="ORF">UFOPK4237_01314</name>
</gene>
<evidence type="ECO:0000313" key="3">
    <source>
        <dbReference type="EMBL" id="CAB5041426.1"/>
    </source>
</evidence>
<feature type="region of interest" description="Disordered" evidence="1">
    <location>
        <begin position="174"/>
        <end position="229"/>
    </location>
</feature>
<feature type="compositionally biased region" description="Basic and acidic residues" evidence="1">
    <location>
        <begin position="194"/>
        <end position="213"/>
    </location>
</feature>
<dbReference type="EMBL" id="CAFBPZ010000104">
    <property type="protein sequence ID" value="CAB5041426.1"/>
    <property type="molecule type" value="Genomic_DNA"/>
</dbReference>
<dbReference type="EMBL" id="CAFBMC010000150">
    <property type="protein sequence ID" value="CAB4913125.1"/>
    <property type="molecule type" value="Genomic_DNA"/>
</dbReference>